<dbReference type="GO" id="GO:0008270">
    <property type="term" value="F:zinc ion binding"/>
    <property type="evidence" value="ECO:0007669"/>
    <property type="project" value="UniProtKB-KW"/>
</dbReference>
<keyword evidence="1 5" id="KW-0479">Metal-binding</keyword>
<evidence type="ECO:0000313" key="7">
    <source>
        <dbReference type="EMBL" id="SZX60598.1"/>
    </source>
</evidence>
<dbReference type="PANTHER" id="PTHR14493:SF50">
    <property type="entry name" value="RING FINGER PROTEIN UNKEMPT"/>
    <property type="match status" value="1"/>
</dbReference>
<dbReference type="PROSITE" id="PS50103">
    <property type="entry name" value="ZF_C3H1"/>
    <property type="match status" value="1"/>
</dbReference>
<dbReference type="PANTHER" id="PTHR14493">
    <property type="entry name" value="UNKEMPT FAMILY MEMBER"/>
    <property type="match status" value="1"/>
</dbReference>
<dbReference type="GO" id="GO:0003677">
    <property type="term" value="F:DNA binding"/>
    <property type="evidence" value="ECO:0007669"/>
    <property type="project" value="UniProtKB-KW"/>
</dbReference>
<evidence type="ECO:0000256" key="1">
    <source>
        <dbReference type="ARBA" id="ARBA00022723"/>
    </source>
</evidence>
<feature type="zinc finger region" description="C3H1-type" evidence="5">
    <location>
        <begin position="55"/>
        <end position="83"/>
    </location>
</feature>
<dbReference type="SMART" id="SM00356">
    <property type="entry name" value="ZnF_C3H1"/>
    <property type="match status" value="2"/>
</dbReference>
<dbReference type="InterPro" id="IPR045234">
    <property type="entry name" value="Unkempt-like"/>
</dbReference>
<dbReference type="EMBL" id="FNXT01000079">
    <property type="protein sequence ID" value="SZX60598.1"/>
    <property type="molecule type" value="Genomic_DNA"/>
</dbReference>
<keyword evidence="8" id="KW-1185">Reference proteome</keyword>
<gene>
    <name evidence="7" type="ORF">BQ4739_LOCUS1133</name>
</gene>
<evidence type="ECO:0000259" key="6">
    <source>
        <dbReference type="PROSITE" id="PS50103"/>
    </source>
</evidence>
<evidence type="ECO:0000256" key="5">
    <source>
        <dbReference type="PROSITE-ProRule" id="PRU00723"/>
    </source>
</evidence>
<organism evidence="7 8">
    <name type="scientific">Tetradesmus obliquus</name>
    <name type="common">Green alga</name>
    <name type="synonym">Acutodesmus obliquus</name>
    <dbReference type="NCBI Taxonomy" id="3088"/>
    <lineage>
        <taxon>Eukaryota</taxon>
        <taxon>Viridiplantae</taxon>
        <taxon>Chlorophyta</taxon>
        <taxon>core chlorophytes</taxon>
        <taxon>Chlorophyceae</taxon>
        <taxon>CS clade</taxon>
        <taxon>Sphaeropleales</taxon>
        <taxon>Scenedesmaceae</taxon>
        <taxon>Tetradesmus</taxon>
    </lineage>
</organism>
<keyword evidence="2 5" id="KW-0863">Zinc-finger</keyword>
<sequence>MDGQGGFAELYDMDEFRLYCFKILPCSKRVPHNWQQCVFAHWGEKARRRDLRTHTYSSQLCPDAKREGGCPKGDACLMSHNIFEAWLHPELYRTQLCTSGASCNRTVCFFAHSQAELRQPSQPCQQQQQQTTCPTAAAAAAAAAPKQQQSQGALLRSNVAAAAAAAAGRATTYVPSMQPWTSSSSSNSNAALAPALSLPSQHSNMQQQQQQQLGFISGFDALDSLAVIPHNSNCLLACDSSLDCLSLAGTGSSSSGWSSSSSSAGCGSPTASTPTNTNSSCVMLADGLPGTAAAAAAAAALPAPAVYRGSSSSSSTAMTNGSADLAMALQQLKLVPDGPAVVVSGPAAPNALTAGMMFEFQSNIPNSYTTGFPTQQMCSSNGLTGMGLAGELQLLQPMQPSAAAANALLLQQQREQLQQQQLLLAQQEQMLLQQQMQIMNLGLGGQQILLFSN</sequence>
<dbReference type="InterPro" id="IPR000571">
    <property type="entry name" value="Znf_CCCH"/>
</dbReference>
<feature type="domain" description="C3H1-type" evidence="6">
    <location>
        <begin position="55"/>
        <end position="83"/>
    </location>
</feature>
<dbReference type="AlphaFoldDB" id="A0A383V4R1"/>
<evidence type="ECO:0000256" key="4">
    <source>
        <dbReference type="ARBA" id="ARBA00023125"/>
    </source>
</evidence>
<dbReference type="Gene3D" id="4.10.1000.10">
    <property type="entry name" value="Zinc finger, CCCH-type"/>
    <property type="match status" value="1"/>
</dbReference>
<evidence type="ECO:0000313" key="8">
    <source>
        <dbReference type="Proteomes" id="UP000256970"/>
    </source>
</evidence>
<proteinExistence type="predicted"/>
<dbReference type="Proteomes" id="UP000256970">
    <property type="component" value="Unassembled WGS sequence"/>
</dbReference>
<dbReference type="InterPro" id="IPR057444">
    <property type="entry name" value="Znf-CCCH_AtC3H23-like"/>
</dbReference>
<keyword evidence="3 5" id="KW-0862">Zinc</keyword>
<evidence type="ECO:0000256" key="3">
    <source>
        <dbReference type="ARBA" id="ARBA00022833"/>
    </source>
</evidence>
<protein>
    <recommendedName>
        <fullName evidence="6">C3H1-type domain-containing protein</fullName>
    </recommendedName>
</protein>
<name>A0A383V4R1_TETOB</name>
<dbReference type="Pfam" id="PF25512">
    <property type="entry name" value="zf-CCCH_AtC3H23"/>
    <property type="match status" value="1"/>
</dbReference>
<accession>A0A383V4R1</accession>
<evidence type="ECO:0000256" key="2">
    <source>
        <dbReference type="ARBA" id="ARBA00022771"/>
    </source>
</evidence>
<reference evidence="7 8" key="1">
    <citation type="submission" date="2016-10" db="EMBL/GenBank/DDBJ databases">
        <authorList>
            <person name="Cai Z."/>
        </authorList>
    </citation>
    <scope>NUCLEOTIDE SEQUENCE [LARGE SCALE GENOMIC DNA]</scope>
</reference>
<keyword evidence="4" id="KW-0238">DNA-binding</keyword>